<sequence>MVKVIVYFFIAIILLEVIIIDVREKIILNKSNLGLLFLGGILGFLEGDLEERILSAALYTLPFILIYGYGSDILNKECIGMGDVKLVTSLGFLLKFNTFFDILIFLNISFITPLIYLGGKYIFLKKLDKDIAFGPFLILSYILIVIKEKL</sequence>
<feature type="transmembrane region" description="Helical" evidence="1">
    <location>
        <begin position="131"/>
        <end position="146"/>
    </location>
</feature>
<dbReference type="Proteomes" id="UP000017081">
    <property type="component" value="Unassembled WGS sequence"/>
</dbReference>
<keyword evidence="1" id="KW-0812">Transmembrane</keyword>
<evidence type="ECO:0000313" key="3">
    <source>
        <dbReference type="EMBL" id="ERT69488.1"/>
    </source>
</evidence>
<feature type="transmembrane region" description="Helical" evidence="1">
    <location>
        <begin position="53"/>
        <end position="71"/>
    </location>
</feature>
<dbReference type="eggNOG" id="COG1989">
    <property type="taxonomic scope" value="Bacteria"/>
</dbReference>
<dbReference type="GO" id="GO:0004190">
    <property type="term" value="F:aspartic-type endopeptidase activity"/>
    <property type="evidence" value="ECO:0007669"/>
    <property type="project" value="InterPro"/>
</dbReference>
<protein>
    <recommendedName>
        <fullName evidence="2">Prepilin type IV endopeptidase peptidase domain-containing protein</fullName>
    </recommendedName>
</protein>
<feature type="transmembrane region" description="Helical" evidence="1">
    <location>
        <begin position="92"/>
        <end position="119"/>
    </location>
</feature>
<dbReference type="Pfam" id="PF01478">
    <property type="entry name" value="Peptidase_A24"/>
    <property type="match status" value="1"/>
</dbReference>
<dbReference type="InterPro" id="IPR000045">
    <property type="entry name" value="Prepilin_IV_endopep_pep"/>
</dbReference>
<reference evidence="3 4" key="1">
    <citation type="submission" date="2013-08" db="EMBL/GenBank/DDBJ databases">
        <authorList>
            <person name="Weinstock G."/>
            <person name="Sodergren E."/>
            <person name="Wylie T."/>
            <person name="Fulton L."/>
            <person name="Fulton R."/>
            <person name="Fronick C."/>
            <person name="O'Laughlin M."/>
            <person name="Godfrey J."/>
            <person name="Miner T."/>
            <person name="Herter B."/>
            <person name="Appelbaum E."/>
            <person name="Cordes M."/>
            <person name="Lek S."/>
            <person name="Wollam A."/>
            <person name="Pepin K.H."/>
            <person name="Palsikar V.B."/>
            <person name="Mitreva M."/>
            <person name="Wilson R.K."/>
        </authorList>
    </citation>
    <scope>NUCLEOTIDE SEQUENCE [LARGE SCALE GENOMIC DNA]</scope>
    <source>
        <strain evidence="3 4">ATCC BAA-474</strain>
    </source>
</reference>
<keyword evidence="4" id="KW-1185">Reference proteome</keyword>
<evidence type="ECO:0000259" key="2">
    <source>
        <dbReference type="Pfam" id="PF01478"/>
    </source>
</evidence>
<organism evidence="3 4">
    <name type="scientific">Cetobacterium somerae ATCC BAA-474</name>
    <dbReference type="NCBI Taxonomy" id="1319815"/>
    <lineage>
        <taxon>Bacteria</taxon>
        <taxon>Fusobacteriati</taxon>
        <taxon>Fusobacteriota</taxon>
        <taxon>Fusobacteriia</taxon>
        <taxon>Fusobacteriales</taxon>
        <taxon>Fusobacteriaceae</taxon>
        <taxon>Cetobacterium</taxon>
    </lineage>
</organism>
<keyword evidence="1" id="KW-0472">Membrane</keyword>
<feature type="transmembrane region" description="Helical" evidence="1">
    <location>
        <begin position="31"/>
        <end position="47"/>
    </location>
</feature>
<gene>
    <name evidence="3" type="ORF">HMPREF0202_00603</name>
</gene>
<dbReference type="Gene3D" id="1.20.120.1220">
    <property type="match status" value="1"/>
</dbReference>
<evidence type="ECO:0000313" key="4">
    <source>
        <dbReference type="Proteomes" id="UP000017081"/>
    </source>
</evidence>
<accession>U7VF77</accession>
<proteinExistence type="predicted"/>
<keyword evidence="1" id="KW-1133">Transmembrane helix</keyword>
<dbReference type="EMBL" id="AXZF01000020">
    <property type="protein sequence ID" value="ERT69488.1"/>
    <property type="molecule type" value="Genomic_DNA"/>
</dbReference>
<dbReference type="STRING" id="1319815.HMPREF0202_00603"/>
<dbReference type="HOGENOM" id="CLU_145964_0_0_0"/>
<feature type="transmembrane region" description="Helical" evidence="1">
    <location>
        <begin position="6"/>
        <end position="22"/>
    </location>
</feature>
<dbReference type="GO" id="GO:0016020">
    <property type="term" value="C:membrane"/>
    <property type="evidence" value="ECO:0007669"/>
    <property type="project" value="InterPro"/>
</dbReference>
<feature type="domain" description="Prepilin type IV endopeptidase peptidase" evidence="2">
    <location>
        <begin position="9"/>
        <end position="116"/>
    </location>
</feature>
<dbReference type="AlphaFoldDB" id="U7VF77"/>
<name>U7VF77_9FUSO</name>
<evidence type="ECO:0000256" key="1">
    <source>
        <dbReference type="SAM" id="Phobius"/>
    </source>
</evidence>
<comment type="caution">
    <text evidence="3">The sequence shown here is derived from an EMBL/GenBank/DDBJ whole genome shotgun (WGS) entry which is preliminary data.</text>
</comment>
<dbReference type="RefSeq" id="WP_023050150.1">
    <property type="nucleotide sequence ID" value="NZ_CP173065.2"/>
</dbReference>